<feature type="domain" description="PH" evidence="2">
    <location>
        <begin position="8"/>
        <end position="109"/>
    </location>
</feature>
<organism evidence="3 4">
    <name type="scientific">Paragonimus skrjabini miyazakii</name>
    <dbReference type="NCBI Taxonomy" id="59628"/>
    <lineage>
        <taxon>Eukaryota</taxon>
        <taxon>Metazoa</taxon>
        <taxon>Spiralia</taxon>
        <taxon>Lophotrochozoa</taxon>
        <taxon>Platyhelminthes</taxon>
        <taxon>Trematoda</taxon>
        <taxon>Digenea</taxon>
        <taxon>Plagiorchiida</taxon>
        <taxon>Troglotremata</taxon>
        <taxon>Troglotrematidae</taxon>
        <taxon>Paragonimus</taxon>
    </lineage>
</organism>
<dbReference type="Proteomes" id="UP000822476">
    <property type="component" value="Unassembled WGS sequence"/>
</dbReference>
<feature type="compositionally biased region" description="Polar residues" evidence="1">
    <location>
        <begin position="1065"/>
        <end position="1107"/>
    </location>
</feature>
<feature type="compositionally biased region" description="Basic and acidic residues" evidence="1">
    <location>
        <begin position="114"/>
        <end position="138"/>
    </location>
</feature>
<dbReference type="CDD" id="cd00821">
    <property type="entry name" value="PH"/>
    <property type="match status" value="1"/>
</dbReference>
<evidence type="ECO:0000259" key="2">
    <source>
        <dbReference type="PROSITE" id="PS50003"/>
    </source>
</evidence>
<feature type="compositionally biased region" description="Polar residues" evidence="1">
    <location>
        <begin position="1033"/>
        <end position="1057"/>
    </location>
</feature>
<dbReference type="Gene3D" id="2.30.29.30">
    <property type="entry name" value="Pleckstrin-homology domain (PH domain)/Phosphotyrosine-binding domain (PTB)"/>
    <property type="match status" value="1"/>
</dbReference>
<dbReference type="Pfam" id="PF00169">
    <property type="entry name" value="PH"/>
    <property type="match status" value="1"/>
</dbReference>
<dbReference type="SUPFAM" id="SSF50729">
    <property type="entry name" value="PH domain-like"/>
    <property type="match status" value="1"/>
</dbReference>
<feature type="compositionally biased region" description="Polar residues" evidence="1">
    <location>
        <begin position="141"/>
        <end position="150"/>
    </location>
</feature>
<dbReference type="PROSITE" id="PS50003">
    <property type="entry name" value="PH_DOMAIN"/>
    <property type="match status" value="1"/>
</dbReference>
<evidence type="ECO:0000256" key="1">
    <source>
        <dbReference type="SAM" id="MobiDB-lite"/>
    </source>
</evidence>
<feature type="compositionally biased region" description="Basic residues" evidence="1">
    <location>
        <begin position="647"/>
        <end position="657"/>
    </location>
</feature>
<dbReference type="InterPro" id="IPR011993">
    <property type="entry name" value="PH-like_dom_sf"/>
</dbReference>
<name>A0A8S9YXS2_9TREM</name>
<feature type="region of interest" description="Disordered" evidence="1">
    <location>
        <begin position="455"/>
        <end position="488"/>
    </location>
</feature>
<dbReference type="SMART" id="SM00233">
    <property type="entry name" value="PH"/>
    <property type="match status" value="1"/>
</dbReference>
<feature type="region of interest" description="Disordered" evidence="1">
    <location>
        <begin position="641"/>
        <end position="660"/>
    </location>
</feature>
<comment type="caution">
    <text evidence="3">The sequence shown here is derived from an EMBL/GenBank/DDBJ whole genome shotgun (WGS) entry which is preliminary data.</text>
</comment>
<feature type="region of interest" description="Disordered" evidence="1">
    <location>
        <begin position="1033"/>
        <end position="1115"/>
    </location>
</feature>
<gene>
    <name evidence="3" type="ORF">EG68_04563</name>
</gene>
<evidence type="ECO:0000313" key="4">
    <source>
        <dbReference type="Proteomes" id="UP000822476"/>
    </source>
</evidence>
<feature type="region of interest" description="Disordered" evidence="1">
    <location>
        <begin position="114"/>
        <end position="227"/>
    </location>
</feature>
<evidence type="ECO:0000313" key="3">
    <source>
        <dbReference type="EMBL" id="KAF7258186.1"/>
    </source>
</evidence>
<feature type="compositionally biased region" description="Basic and acidic residues" evidence="1">
    <location>
        <begin position="169"/>
        <end position="184"/>
    </location>
</feature>
<feature type="compositionally biased region" description="Basic and acidic residues" evidence="1">
    <location>
        <begin position="214"/>
        <end position="227"/>
    </location>
</feature>
<protein>
    <recommendedName>
        <fullName evidence="2">PH domain-containing protein</fullName>
    </recommendedName>
</protein>
<proteinExistence type="predicted"/>
<reference evidence="3" key="1">
    <citation type="submission" date="2019-07" db="EMBL/GenBank/DDBJ databases">
        <title>Annotation for the trematode Paragonimus miyazaki's.</title>
        <authorList>
            <person name="Choi Y.-J."/>
        </authorList>
    </citation>
    <scope>NUCLEOTIDE SEQUENCE</scope>
    <source>
        <strain evidence="3">Japan</strain>
    </source>
</reference>
<dbReference type="EMBL" id="JTDE01001891">
    <property type="protein sequence ID" value="KAF7258186.1"/>
    <property type="molecule type" value="Genomic_DNA"/>
</dbReference>
<dbReference type="AlphaFoldDB" id="A0A8S9YXS2"/>
<accession>A0A8S9YXS2</accession>
<feature type="compositionally biased region" description="Polar residues" evidence="1">
    <location>
        <begin position="462"/>
        <end position="482"/>
    </location>
</feature>
<feature type="region of interest" description="Disordered" evidence="1">
    <location>
        <begin position="899"/>
        <end position="920"/>
    </location>
</feature>
<sequence>MAGILIENPVKSGWLSMQLPDSNVFKNYYVILRSSTLDFYSGMKEAEKYPGVTQRQILLKNCLIIQALKKGSVKHGFTLLLVPEGLYVICASSESEKNVWLKIIRQTISDQAKRLSQADKQKRSGNDPQPRNKVDLLKSPKISSRIQINRSKTRIEKEVTDSTSKSTLKRNETEGSSFEGREGARLMPEMKNGMRRRNSPRDLINSDAQNKTRPNGESHKSGLPDSKILEHENLDTLSIAETLSISSVRAPIARQTPTDSQIRLFQQSNLKSLRNEQNSPVVQSTKTTKNVMDTTPSVIYPSSPTIVDVVGQRKQEIVPHTKPQRRQPETERLERKVYHFGLLSPEPKRNSHASRRDSRAIELISPKAQFKRKESLDSSRETLSNVNRDNIRIDRVSQDGDLYNERRNQSQSMKWDKIDGIKKSGSITILREDEPNKEVKRIEREFVIEVRSPISKAPVSPPSSTVAQVNNSSLSKQDSSTALAKDRNSGVQWKHTGVAPVQSSILNFRKSVSRWKPDINGGKKLDSTKEEMAKMNETEKSLVSENQVLTERLKTLSAQKGTSNIYEQTLPRIEVTSSQTANGVRRIQKHSLDMVRFLDRSVLSETQERPNRSSSVDSRNTTINERVEAWLRDFPQIPINEQSSDKYRKKRSPHRRKTTSDIPPLEEILNLKLAHTDALPLITQQVSRPTYKVDHYGTVGHNAYARSPKNRRRNVNTCFQATFPSVIENELSLTSTPMTTRLSSQCISEPIDPKYTSTMWCRLVELWSNLLNEERHFWKTQVQQLFLRSCNSNQKDNSSGTFENDASMLIELLDKTNRRHTEQTVALWKHIYESWVPHDYLDYFADETRKNLTCLHVVINRLFELIDNARQTGGSEPLLFDRQLMDVKKQLMGTQESLTGFTMPRSSNTRGDRVNSCSSGVLQTTSPQALSHAQSKMSQLSSDSWQQTRMLLKESHSQLLEQVYNVAEMVGTALDVDMEDSISGAQKLQEKLASADPLSSLPATGLQVAAKLQAVVLDLETRLEAICQQDTTDGNSAQLGHQQPSQSINESPNQLNQRKPEVDSHTVSGAMNLKKQSSETNVISGQPPNGKESTNGDGNPNVWNRNVQKFYGNDI</sequence>
<dbReference type="OrthoDB" id="6248464at2759"/>
<keyword evidence="4" id="KW-1185">Reference proteome</keyword>
<dbReference type="InterPro" id="IPR001849">
    <property type="entry name" value="PH_domain"/>
</dbReference>